<feature type="compositionally biased region" description="Low complexity" evidence="6">
    <location>
        <begin position="1378"/>
        <end position="1394"/>
    </location>
</feature>
<dbReference type="InterPro" id="IPR013032">
    <property type="entry name" value="EGF-like_CS"/>
</dbReference>
<feature type="disulfide bond" evidence="5">
    <location>
        <begin position="925"/>
        <end position="934"/>
    </location>
</feature>
<protein>
    <submittedName>
        <fullName evidence="8">Neurogenic locus Notch -like, partial</fullName>
    </submittedName>
</protein>
<feature type="region of interest" description="Disordered" evidence="6">
    <location>
        <begin position="1099"/>
        <end position="1125"/>
    </location>
</feature>
<feature type="disulfide bond" evidence="5">
    <location>
        <begin position="953"/>
        <end position="970"/>
    </location>
</feature>
<feature type="disulfide bond" evidence="5">
    <location>
        <begin position="276"/>
        <end position="285"/>
    </location>
</feature>
<dbReference type="SMART" id="SM00181">
    <property type="entry name" value="EGF"/>
    <property type="match status" value="16"/>
</dbReference>
<evidence type="ECO:0000256" key="2">
    <source>
        <dbReference type="ARBA" id="ARBA00022729"/>
    </source>
</evidence>
<evidence type="ECO:0000256" key="1">
    <source>
        <dbReference type="ARBA" id="ARBA00022536"/>
    </source>
</evidence>
<evidence type="ECO:0000256" key="7">
    <source>
        <dbReference type="SAM" id="Phobius"/>
    </source>
</evidence>
<gene>
    <name evidence="8" type="ORF">PACLA_8A073894</name>
</gene>
<feature type="disulfide bond" evidence="5">
    <location>
        <begin position="699"/>
        <end position="708"/>
    </location>
</feature>
<keyword evidence="9" id="KW-1185">Reference proteome</keyword>
<dbReference type="OrthoDB" id="283575at2759"/>
<dbReference type="GO" id="GO:0005112">
    <property type="term" value="F:Notch binding"/>
    <property type="evidence" value="ECO:0007669"/>
    <property type="project" value="TreeGrafter"/>
</dbReference>
<dbReference type="PROSITE" id="PS50026">
    <property type="entry name" value="EGF_3"/>
    <property type="match status" value="16"/>
</dbReference>
<comment type="caution">
    <text evidence="5">Lacks conserved residue(s) required for the propagation of feature annotation.</text>
</comment>
<feature type="compositionally biased region" description="Polar residues" evidence="6">
    <location>
        <begin position="1395"/>
        <end position="1404"/>
    </location>
</feature>
<feature type="disulfide bond" evidence="5">
    <location>
        <begin position="239"/>
        <end position="248"/>
    </location>
</feature>
<dbReference type="PROSITE" id="PS00022">
    <property type="entry name" value="EGF_1"/>
    <property type="match status" value="16"/>
</dbReference>
<keyword evidence="2" id="KW-0732">Signal</keyword>
<feature type="disulfide bond" evidence="5">
    <location>
        <begin position="511"/>
        <end position="520"/>
    </location>
</feature>
<dbReference type="Gene3D" id="2.10.25.10">
    <property type="entry name" value="Laminin"/>
    <property type="match status" value="16"/>
</dbReference>
<feature type="disulfide bond" evidence="5">
    <location>
        <begin position="314"/>
        <end position="323"/>
    </location>
</feature>
<reference evidence="8" key="1">
    <citation type="submission" date="2020-04" db="EMBL/GenBank/DDBJ databases">
        <authorList>
            <person name="Alioto T."/>
            <person name="Alioto T."/>
            <person name="Gomez Garrido J."/>
        </authorList>
    </citation>
    <scope>NUCLEOTIDE SEQUENCE</scope>
    <source>
        <strain evidence="8">A484AB</strain>
    </source>
</reference>
<name>A0A6S7G241_PARCT</name>
<dbReference type="FunFam" id="2.10.25.10:FF:000066">
    <property type="entry name" value="FAT atypical cadherin 4"/>
    <property type="match status" value="1"/>
</dbReference>
<dbReference type="InterPro" id="IPR001881">
    <property type="entry name" value="EGF-like_Ca-bd_dom"/>
</dbReference>
<feature type="disulfide bond" evidence="5">
    <location>
        <begin position="972"/>
        <end position="981"/>
    </location>
</feature>
<feature type="disulfide bond" evidence="5">
    <location>
        <begin position="374"/>
        <end position="391"/>
    </location>
</feature>
<dbReference type="PROSITE" id="PS01186">
    <property type="entry name" value="EGF_2"/>
    <property type="match status" value="10"/>
</dbReference>
<dbReference type="InterPro" id="IPR000742">
    <property type="entry name" value="EGF"/>
</dbReference>
<dbReference type="PANTHER" id="PTHR12916">
    <property type="entry name" value="CYTOCHROME C OXIDASE POLYPEPTIDE VIC-2"/>
    <property type="match status" value="1"/>
</dbReference>
<feature type="disulfide bond" evidence="5">
    <location>
        <begin position="548"/>
        <end position="557"/>
    </location>
</feature>
<keyword evidence="7" id="KW-0472">Membrane</keyword>
<keyword evidence="7" id="KW-0812">Transmembrane</keyword>
<feature type="compositionally biased region" description="Polar residues" evidence="6">
    <location>
        <begin position="1326"/>
        <end position="1366"/>
    </location>
</feature>
<evidence type="ECO:0000256" key="3">
    <source>
        <dbReference type="ARBA" id="ARBA00022737"/>
    </source>
</evidence>
<feature type="disulfide bond" evidence="5">
    <location>
        <begin position="220"/>
        <end position="237"/>
    </location>
</feature>
<sequence>MWIPTDRSIAKSKRAIYVNVIWICIFCVGISARTYERKDFNRNSTTFVGKDGFTQKKARSAQYGGFLPRLQAVYPRQSVPVRLTTIPVNGGYRFPIAQKFTNVAPLAQLPGIQRAYVPIINSVPSIRYPVLRQGGLTGRYVVPYTLKMPAQGLSPVPQDSEGLGKHYNEKYNTLPTISNMDLTQDGLSLPRKTESKKLDIGDDFDNFLTSLDGPCTKNSCQNGAKCRITSDGTSYHCICKRGYKGKTCEDKNECFPNPCENKGECTLTNEGFECSCPKGFKGKKCEQENTCEPNPCQHDGICTELKSGGFECTCKKGHFGDKCQVSKQGCSPNPCLNNGHCTERDNGGHECMCAEGYTGTNCDRPNNKCFINPCKNGGSCMQAMTSLGYECACSRGFRGTNCEDKATFPSQVLFACVYALGQGKFARVYGRQGKLDKYNKYFYGFGKQKVALTYEGKRVDRKQREKLNLSGKHVKENLLIAHTRNHSGCDVTSCQNGGTCYETEFGVRCICRNGYSGDKCQIRKFCEADTCQNNGKCIEHVRGFRCVCPEGYKGKMCGEIDRCRPNPCLHGGHCEQSDTGYFCKCPARYQGQNCEVSNPCARNPCKNGGKCSSGLDGQQYQCQCLDGYLGRTCEERNLCTPNPCENNGVCRSTPSEFVCQCRDSFQGKTCSEKDPCRENPCLNNGVCKRNGNNDFTCTCADDYKGSRCEVKRHCLPNPCLNYGVCEESGNDFTCSCKEGFRGQRCDEFSPLTRSEKQCLISCSTLEINLCMGMDNSSSRRNFDLDKNRNCGVGFLALIKISPKQDQCAPNPCRNGGRCVSVGLHGNAKPFVCECANSFYGDTCEAFRPKRYKGERCRGNIFVSTVCPGLTVDAIEKIDQLPVYCHACSQLVNQSLKQIDKCNPNPCQHAGSCSEIIGGLGYACKCPYGYQGQDCEPETARSIKKKDYCHPNPCDHEGQCTPVDNEAGYQCKCVPGYMGQRCSVPNPCEPNPCYHNRWSGDTCQIVTCYKVTKAKLNAKMPSSINKDDNKLLEQFVTSLLQLFGTKCVETGDGSYSCVKSMCHPNPCQNSGKCINVNENNFQCACTSDYQGETCRGDDISTDLDQSTDKSNRASIERHTTADDEPATTNVDKLLRLVDRTLNAYKSKHQQTNTNVNNEKVTNLLKTLRNGITTKKTNQITSRRLDEDDTTNDDDLMTYQERNAKQLDDITKHATISQNTNKNVDKTNDNSDIIKTDDDLIKSLNPEGEVVVDNLNTNRQNDITKHETVNANTNEGLQNTNDIMKLDDDFIKSVNPEGQVVVDNSPRKPLPPKQLFYELNSKRKNAKTDQNTNEISQNTNEIPQNTNEIPQNTNEIPQNTNEIPQQTNGHLQYTNDHLQNTNENRQNTNENRQNTNKFPHTTNQFPQNTNENRQNTNEIGQNDNSDRTKLDQDLVKLINPQGEVVVDDSRQPPTFNEQLTKDSSGVDRDDIQNDLMTNLRTDETRHDEEAFIKSINPAGGVVVDSDHEANVVIKHNIDQLTTSPARVSAPDLKSGILRSCVVSWYYFRERMRAWICLQVQGWTDWAVMFT</sequence>
<dbReference type="GO" id="GO:0007219">
    <property type="term" value="P:Notch signaling pathway"/>
    <property type="evidence" value="ECO:0007669"/>
    <property type="project" value="TreeGrafter"/>
</dbReference>
<feature type="disulfide bond" evidence="5">
    <location>
        <begin position="353"/>
        <end position="362"/>
    </location>
</feature>
<comment type="caution">
    <text evidence="8">The sequence shown here is derived from an EMBL/GenBank/DDBJ whole genome shotgun (WGS) entry which is preliminary data.</text>
</comment>
<feature type="compositionally biased region" description="Polar residues" evidence="6">
    <location>
        <begin position="1449"/>
        <end position="1461"/>
    </location>
</feature>
<feature type="disulfide bond" evidence="5">
    <location>
        <begin position="624"/>
        <end position="633"/>
    </location>
</feature>
<dbReference type="GO" id="GO:0005509">
    <property type="term" value="F:calcium ion binding"/>
    <property type="evidence" value="ECO:0007669"/>
    <property type="project" value="InterPro"/>
</dbReference>
<feature type="disulfide bond" evidence="5">
    <location>
        <begin position="393"/>
        <end position="402"/>
    </location>
</feature>
<feature type="disulfide bond" evidence="5">
    <location>
        <begin position="906"/>
        <end position="923"/>
    </location>
</feature>
<evidence type="ECO:0000256" key="6">
    <source>
        <dbReference type="SAM" id="MobiDB-lite"/>
    </source>
</evidence>
<keyword evidence="4 5" id="KW-1015">Disulfide bond</keyword>
<feature type="compositionally biased region" description="Basic and acidic residues" evidence="6">
    <location>
        <begin position="1105"/>
        <end position="1120"/>
    </location>
</feature>
<feature type="disulfide bond" evidence="5">
    <location>
        <begin position="736"/>
        <end position="745"/>
    </location>
</feature>
<feature type="region of interest" description="Disordered" evidence="6">
    <location>
        <begin position="1322"/>
        <end position="1366"/>
    </location>
</feature>
<dbReference type="Pfam" id="PF00008">
    <property type="entry name" value="EGF"/>
    <property type="match status" value="14"/>
</dbReference>
<feature type="region of interest" description="Disordered" evidence="6">
    <location>
        <begin position="1378"/>
        <end position="1424"/>
    </location>
</feature>
<evidence type="ECO:0000256" key="4">
    <source>
        <dbReference type="ARBA" id="ARBA00023157"/>
    </source>
</evidence>
<keyword evidence="7" id="KW-1133">Transmembrane helix</keyword>
<feature type="compositionally biased region" description="Low complexity" evidence="6">
    <location>
        <begin position="1405"/>
        <end position="1416"/>
    </location>
</feature>
<feature type="region of interest" description="Disordered" evidence="6">
    <location>
        <begin position="1444"/>
        <end position="1468"/>
    </location>
</feature>
<feature type="disulfide bond" evidence="5">
    <location>
        <begin position="605"/>
        <end position="622"/>
    </location>
</feature>
<keyword evidence="3" id="KW-0677">Repeat</keyword>
<feature type="disulfide bond" evidence="5">
    <location>
        <begin position="1084"/>
        <end position="1093"/>
    </location>
</feature>
<evidence type="ECO:0000256" key="5">
    <source>
        <dbReference type="PROSITE-ProRule" id="PRU00076"/>
    </source>
</evidence>
<feature type="disulfide bond" evidence="5">
    <location>
        <begin position="661"/>
        <end position="670"/>
    </location>
</feature>
<evidence type="ECO:0000313" key="9">
    <source>
        <dbReference type="Proteomes" id="UP001152795"/>
    </source>
</evidence>
<dbReference type="SMART" id="SM00179">
    <property type="entry name" value="EGF_CA"/>
    <property type="match status" value="15"/>
</dbReference>
<dbReference type="SUPFAM" id="SSF57196">
    <property type="entry name" value="EGF/Laminin"/>
    <property type="match status" value="16"/>
</dbReference>
<dbReference type="CDD" id="cd00054">
    <property type="entry name" value="EGF_CA"/>
    <property type="match status" value="15"/>
</dbReference>
<feature type="disulfide bond" evidence="5">
    <location>
        <begin position="585"/>
        <end position="594"/>
    </location>
</feature>
<keyword evidence="1 5" id="KW-0245">EGF-like domain</keyword>
<accession>A0A6S7G241</accession>
<feature type="transmembrane region" description="Helical" evidence="7">
    <location>
        <begin position="16"/>
        <end position="35"/>
    </location>
</feature>
<dbReference type="EMBL" id="CACRXK020000721">
    <property type="protein sequence ID" value="CAB3984313.1"/>
    <property type="molecule type" value="Genomic_DNA"/>
</dbReference>
<organism evidence="8 9">
    <name type="scientific">Paramuricea clavata</name>
    <name type="common">Red gorgonian</name>
    <name type="synonym">Violescent sea-whip</name>
    <dbReference type="NCBI Taxonomy" id="317549"/>
    <lineage>
        <taxon>Eukaryota</taxon>
        <taxon>Metazoa</taxon>
        <taxon>Cnidaria</taxon>
        <taxon>Anthozoa</taxon>
        <taxon>Octocorallia</taxon>
        <taxon>Malacalcyonacea</taxon>
        <taxon>Plexauridae</taxon>
        <taxon>Paramuricea</taxon>
    </lineage>
</organism>
<dbReference type="PANTHER" id="PTHR12916:SF9">
    <property type="entry name" value="NEUROGENIC LOCUS NOTCH HOMOLOG PROTEIN 1-RELATED"/>
    <property type="match status" value="1"/>
</dbReference>
<dbReference type="Proteomes" id="UP001152795">
    <property type="component" value="Unassembled WGS sequence"/>
</dbReference>
<evidence type="ECO:0000313" key="8">
    <source>
        <dbReference type="EMBL" id="CAB3984313.1"/>
    </source>
</evidence>
<feature type="disulfide bond" evidence="5">
    <location>
        <begin position="834"/>
        <end position="843"/>
    </location>
</feature>
<proteinExistence type="predicted"/>
<dbReference type="Pfam" id="PF12661">
    <property type="entry name" value="hEGF"/>
    <property type="match status" value="1"/>
</dbReference>